<dbReference type="KEGG" id="psua:FLK61_32445"/>
<dbReference type="InterPro" id="IPR000943">
    <property type="entry name" value="RNA_pol_sigma70"/>
</dbReference>
<evidence type="ECO:0000259" key="5">
    <source>
        <dbReference type="PROSITE" id="PS00716"/>
    </source>
</evidence>
<dbReference type="SUPFAM" id="SSF88659">
    <property type="entry name" value="Sigma3 and sigma4 domains of RNA polymerase sigma factors"/>
    <property type="match status" value="2"/>
</dbReference>
<dbReference type="PIRSF" id="PIRSF000770">
    <property type="entry name" value="RNA_pol_sigma-SigE/K"/>
    <property type="match status" value="1"/>
</dbReference>
<gene>
    <name evidence="6" type="ORF">FLK61_32445</name>
</gene>
<reference evidence="7" key="1">
    <citation type="submission" date="2019-07" db="EMBL/GenBank/DDBJ databases">
        <title>Bacillus alkalisoli sp. nov. isolated from saline soil.</title>
        <authorList>
            <person name="Sun J.-Q."/>
            <person name="Xu L."/>
        </authorList>
    </citation>
    <scope>NUCLEOTIDE SEQUENCE [LARGE SCALE GENOMIC DNA]</scope>
    <source>
        <strain evidence="7">M4U3P1</strain>
    </source>
</reference>
<accession>A0A859FFE7</accession>
<dbReference type="NCBIfam" id="NF005809">
    <property type="entry name" value="PRK07670.1"/>
    <property type="match status" value="1"/>
</dbReference>
<dbReference type="GO" id="GO:0006352">
    <property type="term" value="P:DNA-templated transcription initiation"/>
    <property type="evidence" value="ECO:0007669"/>
    <property type="project" value="InterPro"/>
</dbReference>
<proteinExistence type="predicted"/>
<dbReference type="Pfam" id="PF04545">
    <property type="entry name" value="Sigma70_r4"/>
    <property type="match status" value="1"/>
</dbReference>
<dbReference type="CDD" id="cd06171">
    <property type="entry name" value="Sigma70_r4"/>
    <property type="match status" value="1"/>
</dbReference>
<feature type="domain" description="RNA polymerase sigma-70" evidence="5">
    <location>
        <begin position="221"/>
        <end position="247"/>
    </location>
</feature>
<dbReference type="InterPro" id="IPR007630">
    <property type="entry name" value="RNA_pol_sigma70_r4"/>
</dbReference>
<dbReference type="GO" id="GO:0003677">
    <property type="term" value="F:DNA binding"/>
    <property type="evidence" value="ECO:0007669"/>
    <property type="project" value="UniProtKB-KW"/>
</dbReference>
<dbReference type="Pfam" id="PF04539">
    <property type="entry name" value="Sigma70_r3"/>
    <property type="match status" value="1"/>
</dbReference>
<evidence type="ECO:0000256" key="4">
    <source>
        <dbReference type="ARBA" id="ARBA00023163"/>
    </source>
</evidence>
<dbReference type="NCBIfam" id="NF005413">
    <property type="entry name" value="PRK06986.1"/>
    <property type="match status" value="1"/>
</dbReference>
<evidence type="ECO:0000256" key="2">
    <source>
        <dbReference type="ARBA" id="ARBA00023082"/>
    </source>
</evidence>
<dbReference type="AlphaFoldDB" id="A0A859FFE7"/>
<dbReference type="InterPro" id="IPR014284">
    <property type="entry name" value="RNA_pol_sigma-70_dom"/>
</dbReference>
<dbReference type="EMBL" id="CP041372">
    <property type="protein sequence ID" value="QKS71412.1"/>
    <property type="molecule type" value="Genomic_DNA"/>
</dbReference>
<dbReference type="NCBIfam" id="TIGR02479">
    <property type="entry name" value="FliA_WhiG"/>
    <property type="match status" value="1"/>
</dbReference>
<evidence type="ECO:0000313" key="6">
    <source>
        <dbReference type="EMBL" id="QKS71412.1"/>
    </source>
</evidence>
<dbReference type="InterPro" id="IPR007624">
    <property type="entry name" value="RNA_pol_sigma70_r3"/>
</dbReference>
<evidence type="ECO:0000256" key="3">
    <source>
        <dbReference type="ARBA" id="ARBA00023125"/>
    </source>
</evidence>
<dbReference type="PANTHER" id="PTHR30385:SF7">
    <property type="entry name" value="RNA POLYMERASE SIGMA FACTOR FLIA"/>
    <property type="match status" value="1"/>
</dbReference>
<dbReference type="NCBIfam" id="TIGR02937">
    <property type="entry name" value="sigma70-ECF"/>
    <property type="match status" value="1"/>
</dbReference>
<organism evidence="6 7">
    <name type="scientific">Paenalkalicoccus suaedae</name>
    <dbReference type="NCBI Taxonomy" id="2592382"/>
    <lineage>
        <taxon>Bacteria</taxon>
        <taxon>Bacillati</taxon>
        <taxon>Bacillota</taxon>
        <taxon>Bacilli</taxon>
        <taxon>Bacillales</taxon>
        <taxon>Bacillaceae</taxon>
        <taxon>Paenalkalicoccus</taxon>
    </lineage>
</organism>
<dbReference type="InterPro" id="IPR013325">
    <property type="entry name" value="RNA_pol_sigma_r2"/>
</dbReference>
<protein>
    <submittedName>
        <fullName evidence="6">FliA/WhiG family RNA polymerase sigma factor</fullName>
    </submittedName>
</protein>
<dbReference type="PROSITE" id="PS00716">
    <property type="entry name" value="SIGMA70_2"/>
    <property type="match status" value="1"/>
</dbReference>
<dbReference type="Gene3D" id="1.20.140.160">
    <property type="match status" value="1"/>
</dbReference>
<keyword evidence="7" id="KW-1185">Reference proteome</keyword>
<dbReference type="GO" id="GO:0016987">
    <property type="term" value="F:sigma factor activity"/>
    <property type="evidence" value="ECO:0007669"/>
    <property type="project" value="UniProtKB-KW"/>
</dbReference>
<dbReference type="InterPro" id="IPR007627">
    <property type="entry name" value="RNA_pol_sigma70_r2"/>
</dbReference>
<dbReference type="SUPFAM" id="SSF88946">
    <property type="entry name" value="Sigma2 domain of RNA polymerase sigma factors"/>
    <property type="match status" value="1"/>
</dbReference>
<evidence type="ECO:0000256" key="1">
    <source>
        <dbReference type="ARBA" id="ARBA00023015"/>
    </source>
</evidence>
<name>A0A859FFE7_9BACI</name>
<dbReference type="RefSeq" id="WP_176009447.1">
    <property type="nucleotide sequence ID" value="NZ_CP041372.2"/>
</dbReference>
<keyword evidence="3" id="KW-0238">DNA-binding</keyword>
<dbReference type="PRINTS" id="PR00046">
    <property type="entry name" value="SIGMA70FCT"/>
</dbReference>
<keyword evidence="1" id="KW-0805">Transcription regulation</keyword>
<dbReference type="GO" id="GO:0003899">
    <property type="term" value="F:DNA-directed RNA polymerase activity"/>
    <property type="evidence" value="ECO:0007669"/>
    <property type="project" value="InterPro"/>
</dbReference>
<keyword evidence="2" id="KW-0731">Sigma factor</keyword>
<dbReference type="Proteomes" id="UP000318138">
    <property type="component" value="Chromosome"/>
</dbReference>
<dbReference type="PANTHER" id="PTHR30385">
    <property type="entry name" value="SIGMA FACTOR F FLAGELLAR"/>
    <property type="match status" value="1"/>
</dbReference>
<dbReference type="InterPro" id="IPR013324">
    <property type="entry name" value="RNA_pol_sigma_r3/r4-like"/>
</dbReference>
<sequence length="258" mass="30039">MEVAIKDEAALKRHWELWTTDRDNDAGDALITSYMPLVDFHVQRIKTHLPKNVQVDDLRSHGLLGLYDAIEKFDHDRELKFDTYASFRIRGAIIDGLRQEDWLPRSVRDRSKKIEQSIERLEQQHGRIISPEEVAMDLELSVVDVMQTMNDSFFSHLLSIDEPSDFDKDETYAATIVDHDGQTPEKYLDKKLQLDEVKETIKKLNENEQLVISLFYVDEMTLTEIGEIMGLSTSRISQIHSKCMFKLQQLLKKQQRSS</sequence>
<dbReference type="InterPro" id="IPR012845">
    <property type="entry name" value="RNA_pol_sigma_FliA_WhiG"/>
</dbReference>
<dbReference type="Pfam" id="PF04542">
    <property type="entry name" value="Sigma70_r2"/>
    <property type="match status" value="1"/>
</dbReference>
<keyword evidence="4" id="KW-0804">Transcription</keyword>
<evidence type="ECO:0000313" key="7">
    <source>
        <dbReference type="Proteomes" id="UP000318138"/>
    </source>
</evidence>
<dbReference type="Gene3D" id="1.10.1740.10">
    <property type="match status" value="1"/>
</dbReference>